<organism evidence="2 3">
    <name type="scientific">Chlamydomonas reinhardtii</name>
    <name type="common">Chlamydomonas smithii</name>
    <dbReference type="NCBI Taxonomy" id="3055"/>
    <lineage>
        <taxon>Eukaryota</taxon>
        <taxon>Viridiplantae</taxon>
        <taxon>Chlorophyta</taxon>
        <taxon>core chlorophytes</taxon>
        <taxon>Chlorophyceae</taxon>
        <taxon>CS clade</taxon>
        <taxon>Chlamydomonadales</taxon>
        <taxon>Chlamydomonadaceae</taxon>
        <taxon>Chlamydomonas</taxon>
    </lineage>
</organism>
<accession>A0A2K3D1D3</accession>
<dbReference type="EMBL" id="CM008974">
    <property type="protein sequence ID" value="PNW74343.1"/>
    <property type="molecule type" value="Genomic_DNA"/>
</dbReference>
<dbReference type="RefSeq" id="XP_042917823.1">
    <property type="nucleotide sequence ID" value="XM_043069848.1"/>
</dbReference>
<dbReference type="AlphaFoldDB" id="A0A2K3D1D3"/>
<keyword evidence="3" id="KW-1185">Reference proteome</keyword>
<dbReference type="InParanoid" id="A0A2K3D1D3"/>
<dbReference type="GeneID" id="66056113"/>
<proteinExistence type="predicted"/>
<dbReference type="PANTHER" id="PTHR40903:SF1">
    <property type="entry name" value="HYPHALLY REGULATED CELL WALL PROTEIN 3"/>
    <property type="match status" value="1"/>
</dbReference>
<feature type="region of interest" description="Disordered" evidence="1">
    <location>
        <begin position="310"/>
        <end position="340"/>
    </location>
</feature>
<evidence type="ECO:0000256" key="1">
    <source>
        <dbReference type="SAM" id="MobiDB-lite"/>
    </source>
</evidence>
<evidence type="ECO:0000313" key="3">
    <source>
        <dbReference type="Proteomes" id="UP000006906"/>
    </source>
</evidence>
<dbReference type="PANTHER" id="PTHR40903">
    <property type="entry name" value="GLYCINE-RICH CELL WALL STRUCTURAL PROTEIN 1-LIKE"/>
    <property type="match status" value="1"/>
</dbReference>
<feature type="region of interest" description="Disordered" evidence="1">
    <location>
        <begin position="94"/>
        <end position="135"/>
    </location>
</feature>
<dbReference type="OrthoDB" id="547519at2759"/>
<gene>
    <name evidence="2" type="ORF">CHLRE_13g604800v5</name>
</gene>
<protein>
    <submittedName>
        <fullName evidence="2">Uncharacterized protein</fullName>
    </submittedName>
</protein>
<dbReference type="Gramene" id="PNW74343">
    <property type="protein sequence ID" value="PNW74343"/>
    <property type="gene ID" value="CHLRE_13g604800v5"/>
</dbReference>
<dbReference type="Proteomes" id="UP000006906">
    <property type="component" value="Chromosome 13"/>
</dbReference>
<evidence type="ECO:0000313" key="2">
    <source>
        <dbReference type="EMBL" id="PNW74343.1"/>
    </source>
</evidence>
<reference evidence="2 3" key="1">
    <citation type="journal article" date="2007" name="Science">
        <title>The Chlamydomonas genome reveals the evolution of key animal and plant functions.</title>
        <authorList>
            <person name="Merchant S.S."/>
            <person name="Prochnik S.E."/>
            <person name="Vallon O."/>
            <person name="Harris E.H."/>
            <person name="Karpowicz S.J."/>
            <person name="Witman G.B."/>
            <person name="Terry A."/>
            <person name="Salamov A."/>
            <person name="Fritz-Laylin L.K."/>
            <person name="Marechal-Drouard L."/>
            <person name="Marshall W.F."/>
            <person name="Qu L.H."/>
            <person name="Nelson D.R."/>
            <person name="Sanderfoot A.A."/>
            <person name="Spalding M.H."/>
            <person name="Kapitonov V.V."/>
            <person name="Ren Q."/>
            <person name="Ferris P."/>
            <person name="Lindquist E."/>
            <person name="Shapiro H."/>
            <person name="Lucas S.M."/>
            <person name="Grimwood J."/>
            <person name="Schmutz J."/>
            <person name="Cardol P."/>
            <person name="Cerutti H."/>
            <person name="Chanfreau G."/>
            <person name="Chen C.L."/>
            <person name="Cognat V."/>
            <person name="Croft M.T."/>
            <person name="Dent R."/>
            <person name="Dutcher S."/>
            <person name="Fernandez E."/>
            <person name="Fukuzawa H."/>
            <person name="Gonzalez-Ballester D."/>
            <person name="Gonzalez-Halphen D."/>
            <person name="Hallmann A."/>
            <person name="Hanikenne M."/>
            <person name="Hippler M."/>
            <person name="Inwood W."/>
            <person name="Jabbari K."/>
            <person name="Kalanon M."/>
            <person name="Kuras R."/>
            <person name="Lefebvre P.A."/>
            <person name="Lemaire S.D."/>
            <person name="Lobanov A.V."/>
            <person name="Lohr M."/>
            <person name="Manuell A."/>
            <person name="Meier I."/>
            <person name="Mets L."/>
            <person name="Mittag M."/>
            <person name="Mittelmeier T."/>
            <person name="Moroney J.V."/>
            <person name="Moseley J."/>
            <person name="Napoli C."/>
            <person name="Nedelcu A.M."/>
            <person name="Niyogi K."/>
            <person name="Novoselov S.V."/>
            <person name="Paulsen I.T."/>
            <person name="Pazour G."/>
            <person name="Purton S."/>
            <person name="Ral J.P."/>
            <person name="Riano-Pachon D.M."/>
            <person name="Riekhof W."/>
            <person name="Rymarquis L."/>
            <person name="Schroda M."/>
            <person name="Stern D."/>
            <person name="Umen J."/>
            <person name="Willows R."/>
            <person name="Wilson N."/>
            <person name="Zimmer S.L."/>
            <person name="Allmer J."/>
            <person name="Balk J."/>
            <person name="Bisova K."/>
            <person name="Chen C.J."/>
            <person name="Elias M."/>
            <person name="Gendler K."/>
            <person name="Hauser C."/>
            <person name="Lamb M.R."/>
            <person name="Ledford H."/>
            <person name="Long J.C."/>
            <person name="Minagawa J."/>
            <person name="Page M.D."/>
            <person name="Pan J."/>
            <person name="Pootakham W."/>
            <person name="Roje S."/>
            <person name="Rose A."/>
            <person name="Stahlberg E."/>
            <person name="Terauchi A.M."/>
            <person name="Yang P."/>
            <person name="Ball S."/>
            <person name="Bowler C."/>
            <person name="Dieckmann C.L."/>
            <person name="Gladyshev V.N."/>
            <person name="Green P."/>
            <person name="Jorgensen R."/>
            <person name="Mayfield S."/>
            <person name="Mueller-Roeber B."/>
            <person name="Rajamani S."/>
            <person name="Sayre R.T."/>
            <person name="Brokstein P."/>
            <person name="Dubchak I."/>
            <person name="Goodstein D."/>
            <person name="Hornick L."/>
            <person name="Huang Y.W."/>
            <person name="Jhaveri J."/>
            <person name="Luo Y."/>
            <person name="Martinez D."/>
            <person name="Ngau W.C."/>
            <person name="Otillar B."/>
            <person name="Poliakov A."/>
            <person name="Porter A."/>
            <person name="Szajkowski L."/>
            <person name="Werner G."/>
            <person name="Zhou K."/>
            <person name="Grigoriev I.V."/>
            <person name="Rokhsar D.S."/>
            <person name="Grossman A.R."/>
        </authorList>
    </citation>
    <scope>NUCLEOTIDE SEQUENCE [LARGE SCALE GENOMIC DNA]</scope>
    <source>
        <strain evidence="3">CC-503</strain>
    </source>
</reference>
<feature type="region of interest" description="Disordered" evidence="1">
    <location>
        <begin position="643"/>
        <end position="678"/>
    </location>
</feature>
<sequence length="678" mass="68676">MGFILAEKAPGASKFGGCDGMVDACVAPDAAGLDAALGDAQGGAGDGAEPELPLAPLLVALLLATLAVWVAAGAVQCLLSRLLPSKRMRRLRHWPRHHRHGAGAPRNGDGDGVDDDSSAAPFDSPPTPPPTTWLRDAEGAAVGAGYFNSAGRAGGRSVLAGGGVAGGGAAAAGLASPQERYQANGYYAGSHYSTPGSNMEPLLFGVGGPTLYGGGTPYTGTPYTGGCGGYDANGTGYNTGGGAAAGTGGGRAYGLTPASGGAGGLRLRSAAQRRERRAAAEMAAAAAAGIQQQRRRGGLVDWFARFRRRRDDNTHGDGHTNGYGLSDDGPSTSYGTGAAATGEAAGGGNGGGGWDPALLARQAALLPAISSVEGLVASKEFQEHMRATRRRSPLLERQQAAARLGLYGHLRRMDPEAFRRLLSRSDLRAYDSRPAPLPLLLAEYLVSGLAVPAALAALAAGALGPVPAAVRYGAVAGWLALRLWLAAVGQVSPLGRLCSAYLVYDDVGPQHEQLYGNGWACLAGLGSHLALSVVEVCLAAGSLGLLVPVSVMSLVLGGGGGGSGGLRRGAGDGEAEEVRPRQTLAMRLLRVRMEVEVSRPIALSPYSPSTDPTAASGASPLPTPLPFGFGYGLGGSSDAGGSLDDFGFGSAQASPRAPPGSVPAQTRYGRLAPPHWFR</sequence>
<dbReference type="KEGG" id="cre:CHLRE_13g604800v5"/>
<name>A0A2K3D1D3_CHLRE</name>